<dbReference type="InterPro" id="IPR002110">
    <property type="entry name" value="Ankyrin_rpt"/>
</dbReference>
<dbReference type="PRINTS" id="PR01415">
    <property type="entry name" value="ANKYRIN"/>
</dbReference>
<dbReference type="Gene3D" id="1.25.40.20">
    <property type="entry name" value="Ankyrin repeat-containing domain"/>
    <property type="match status" value="2"/>
</dbReference>
<dbReference type="SUPFAM" id="SSF48403">
    <property type="entry name" value="Ankyrin repeat"/>
    <property type="match status" value="1"/>
</dbReference>
<feature type="repeat" description="ANK" evidence="3">
    <location>
        <begin position="1241"/>
        <end position="1273"/>
    </location>
</feature>
<feature type="signal peptide" evidence="6">
    <location>
        <begin position="1"/>
        <end position="17"/>
    </location>
</feature>
<feature type="repeat" description="ANK" evidence="3">
    <location>
        <begin position="1173"/>
        <end position="1205"/>
    </location>
</feature>
<dbReference type="PANTHER" id="PTHR24171:SF8">
    <property type="entry name" value="BRCA1-ASSOCIATED RING DOMAIN PROTEIN 1"/>
    <property type="match status" value="1"/>
</dbReference>
<feature type="repeat" description="ANK" evidence="3">
    <location>
        <begin position="1207"/>
        <end position="1239"/>
    </location>
</feature>
<keyword evidence="5" id="KW-0812">Transmembrane</keyword>
<evidence type="ECO:0008006" key="9">
    <source>
        <dbReference type="Google" id="ProtNLM"/>
    </source>
</evidence>
<keyword evidence="8" id="KW-1185">Reference proteome</keyword>
<proteinExistence type="predicted"/>
<feature type="repeat" description="ANK" evidence="3">
    <location>
        <begin position="1072"/>
        <end position="1104"/>
    </location>
</feature>
<feature type="repeat" description="ANK" evidence="3">
    <location>
        <begin position="1038"/>
        <end position="1070"/>
    </location>
</feature>
<dbReference type="GO" id="GO:0004842">
    <property type="term" value="F:ubiquitin-protein transferase activity"/>
    <property type="evidence" value="ECO:0007669"/>
    <property type="project" value="TreeGrafter"/>
</dbReference>
<evidence type="ECO:0000313" key="8">
    <source>
        <dbReference type="Proteomes" id="UP001365542"/>
    </source>
</evidence>
<dbReference type="InterPro" id="IPR036770">
    <property type="entry name" value="Ankyrin_rpt-contain_sf"/>
</dbReference>
<feature type="repeat" description="ANK" evidence="3">
    <location>
        <begin position="1308"/>
        <end position="1340"/>
    </location>
</feature>
<evidence type="ECO:0000256" key="2">
    <source>
        <dbReference type="ARBA" id="ARBA00023043"/>
    </source>
</evidence>
<evidence type="ECO:0000313" key="7">
    <source>
        <dbReference type="EMBL" id="KAK6538521.1"/>
    </source>
</evidence>
<evidence type="ECO:0000256" key="5">
    <source>
        <dbReference type="SAM" id="Phobius"/>
    </source>
</evidence>
<feature type="transmembrane region" description="Helical" evidence="5">
    <location>
        <begin position="58"/>
        <end position="79"/>
    </location>
</feature>
<feature type="chain" id="PRO_5043743287" description="Ankyrin repeat protein" evidence="6">
    <location>
        <begin position="18"/>
        <end position="1375"/>
    </location>
</feature>
<feature type="repeat" description="ANK" evidence="3">
    <location>
        <begin position="1274"/>
        <end position="1306"/>
    </location>
</feature>
<dbReference type="EMBL" id="JAVHJO010000007">
    <property type="protein sequence ID" value="KAK6538521.1"/>
    <property type="molecule type" value="Genomic_DNA"/>
</dbReference>
<dbReference type="PANTHER" id="PTHR24171">
    <property type="entry name" value="ANKYRIN REPEAT DOMAIN-CONTAINING PROTEIN 39-RELATED"/>
    <property type="match status" value="1"/>
</dbReference>
<feature type="repeat" description="ANK" evidence="3">
    <location>
        <begin position="1106"/>
        <end position="1138"/>
    </location>
</feature>
<keyword evidence="1" id="KW-0677">Repeat</keyword>
<gene>
    <name evidence="7" type="ORF">TWF694_010101</name>
</gene>
<organism evidence="7 8">
    <name type="scientific">Orbilia ellipsospora</name>
    <dbReference type="NCBI Taxonomy" id="2528407"/>
    <lineage>
        <taxon>Eukaryota</taxon>
        <taxon>Fungi</taxon>
        <taxon>Dikarya</taxon>
        <taxon>Ascomycota</taxon>
        <taxon>Pezizomycotina</taxon>
        <taxon>Orbiliomycetes</taxon>
        <taxon>Orbiliales</taxon>
        <taxon>Orbiliaceae</taxon>
        <taxon>Orbilia</taxon>
    </lineage>
</organism>
<dbReference type="Pfam" id="PF00023">
    <property type="entry name" value="Ank"/>
    <property type="match status" value="1"/>
</dbReference>
<evidence type="ECO:0000256" key="6">
    <source>
        <dbReference type="SAM" id="SignalP"/>
    </source>
</evidence>
<evidence type="ECO:0000256" key="3">
    <source>
        <dbReference type="PROSITE-ProRule" id="PRU00023"/>
    </source>
</evidence>
<keyword evidence="2 3" id="KW-0040">ANK repeat</keyword>
<feature type="transmembrane region" description="Helical" evidence="5">
    <location>
        <begin position="228"/>
        <end position="248"/>
    </location>
</feature>
<accession>A0AAV9XA92</accession>
<keyword evidence="5" id="KW-1133">Transmembrane helix</keyword>
<sequence length="1375" mass="152385">MTAYIVAVLALVVPVLGAYNWTDFADNFATDLAPLVALFGEQVTKQFLSESTSFLDNIIFALAPLGVLTAVVSVIRVCGNASLKAFIGRAQEAHGIAEAELCSSTSRDVCELWSNGGISRVFGRPKVLEFVYSGGKDFYPDFLKLTASKQNQGKESLDDGVSQNPSCGIHIQEDFLCPKQSSKDSESGWRETNPKSKDPRLYEEPLERRFAPHPNLSLNIGIRSFPQWLHWLIAIFGFLLQSSFFGYATWASYYAPELWENGKPPQKWAFPLATIGTGLLVIGMGLCAMLIERRTDERKFENSATSGTMMFWLQPGGQSVGDQIFNAFAYWEPKSKYVTSWRVEGDTSTYALAVWPAIIFTMVGFVFQFVGLRALHGSVALYQLAATIVMAIIRAALRSKRIDEKKNPLKDNRDVEGHELDWIALEIDSAVQKNTQSRLQPKHITNAKRYWYLVDREPNHEPSNFEKGDRILPSRTTTWRDMIGFLPETTHIGRGDEKSNDEMSIEYICASRAVEWIQSHENKDGRPNEAAKVMRYRCRLAYLTDDRMPEEERRWRTEIRESAEKLKKAIEAVATHIFSGEISLLSNWKDVQAVAWPLVCQTHTVGEPQRLNVESLPVYFLLYRDNGRWVISKHQLEAVLGLWLWSKKHQSGSKRFFKENILMVAEESEKEELKAAMHLWITQTLPIIEEQMNPHQILQITQPLMLSAAASRHTRNSTRGNLVALSTPTTVPPLELVTHSIFAAFINKIADIVEPLENVEPRAWKRQGAIINLGISTDKPFIGLTEPNVELLVEKFINVGLGTREDALMSIIPSLLQKEKLHLPKEIARRLAQAAQVERRSNNLDKCEEILRGALQMGHPSIETLAIRGLGELYRYTVKSHTQSDREFGRRVASELSRIKCVSNGGKEAQKHYRSVAEYENSGQIGNQNIQFNKPWENLKHDLSREKARPFGLLLTKKYDVSKAPRDRVSMVIEWAIKQNCSELIEDLWEVTKYLKDIWDSSIHPTPLFRAVEIGCDAETFQLIIDWPGVKTEWHNGNGVTSLVMAAAKGYAEHVRALLKAGADVNTQGSEKYGNALQAASIEGHGKIAELLLDNGADANAQCGEEYGNALQAASVRGHSGIVELLLINGARVNAQSGKGYGNALQGASAEGHINTTKLLLDKGANVNTQGGYYGNALQAASAKGHSKIVKLLLERGADANAQSSEEYGNALQAASAKGYGKIIKLLLEKGADVNAQSSREYGNALQAASARGHGKIVELLLNKGADINTHGGYYGNALQAASAKGHIDIVKLLLSKDADINAQNGTEYGTALQAASVEGYSEIVELLLDEGADVNAQGGKYSTALKAASAKGYDKIVQLLRNKGAKSTPLETKE</sequence>
<feature type="compositionally biased region" description="Basic and acidic residues" evidence="4">
    <location>
        <begin position="181"/>
        <end position="202"/>
    </location>
</feature>
<name>A0AAV9XA92_9PEZI</name>
<dbReference type="Pfam" id="PF12796">
    <property type="entry name" value="Ank_2"/>
    <property type="match status" value="3"/>
</dbReference>
<dbReference type="Proteomes" id="UP001365542">
    <property type="component" value="Unassembled WGS sequence"/>
</dbReference>
<feature type="transmembrane region" description="Helical" evidence="5">
    <location>
        <begin position="350"/>
        <end position="374"/>
    </location>
</feature>
<evidence type="ECO:0000256" key="4">
    <source>
        <dbReference type="SAM" id="MobiDB-lite"/>
    </source>
</evidence>
<keyword evidence="6" id="KW-0732">Signal</keyword>
<comment type="caution">
    <text evidence="7">The sequence shown here is derived from an EMBL/GenBank/DDBJ whole genome shotgun (WGS) entry which is preliminary data.</text>
</comment>
<dbReference type="PROSITE" id="PS50297">
    <property type="entry name" value="ANK_REP_REGION"/>
    <property type="match status" value="6"/>
</dbReference>
<feature type="region of interest" description="Disordered" evidence="4">
    <location>
        <begin position="179"/>
        <end position="202"/>
    </location>
</feature>
<feature type="repeat" description="ANK" evidence="3">
    <location>
        <begin position="1143"/>
        <end position="1172"/>
    </location>
</feature>
<reference evidence="7 8" key="1">
    <citation type="submission" date="2019-10" db="EMBL/GenBank/DDBJ databases">
        <authorList>
            <person name="Palmer J.M."/>
        </authorList>
    </citation>
    <scope>NUCLEOTIDE SEQUENCE [LARGE SCALE GENOMIC DNA]</scope>
    <source>
        <strain evidence="7 8">TWF694</strain>
    </source>
</reference>
<dbReference type="PROSITE" id="PS50088">
    <property type="entry name" value="ANK_REPEAT"/>
    <property type="match status" value="9"/>
</dbReference>
<evidence type="ECO:0000256" key="1">
    <source>
        <dbReference type="ARBA" id="ARBA00022737"/>
    </source>
</evidence>
<feature type="transmembrane region" description="Helical" evidence="5">
    <location>
        <begin position="268"/>
        <end position="291"/>
    </location>
</feature>
<dbReference type="GO" id="GO:0085020">
    <property type="term" value="P:protein K6-linked ubiquitination"/>
    <property type="evidence" value="ECO:0007669"/>
    <property type="project" value="TreeGrafter"/>
</dbReference>
<protein>
    <recommendedName>
        <fullName evidence="9">Ankyrin repeat protein</fullName>
    </recommendedName>
</protein>
<dbReference type="SMART" id="SM00248">
    <property type="entry name" value="ANK"/>
    <property type="match status" value="10"/>
</dbReference>
<keyword evidence="5" id="KW-0472">Membrane</keyword>